<accession>Q54T67</accession>
<proteinExistence type="predicted"/>
<reference evidence="1 2" key="1">
    <citation type="journal article" date="2005" name="Nature">
        <title>The genome of the social amoeba Dictyostelium discoideum.</title>
        <authorList>
            <consortium name="The Dictyostelium discoideum Sequencing Consortium"/>
            <person name="Eichinger L."/>
            <person name="Pachebat J.A."/>
            <person name="Glockner G."/>
            <person name="Rajandream M.A."/>
            <person name="Sucgang R."/>
            <person name="Berriman M."/>
            <person name="Song J."/>
            <person name="Olsen R."/>
            <person name="Szafranski K."/>
            <person name="Xu Q."/>
            <person name="Tunggal B."/>
            <person name="Kummerfeld S."/>
            <person name="Madera M."/>
            <person name="Konfortov B.A."/>
            <person name="Rivero F."/>
            <person name="Bankier A.T."/>
            <person name="Lehmann R."/>
            <person name="Hamlin N."/>
            <person name="Davies R."/>
            <person name="Gaudet P."/>
            <person name="Fey P."/>
            <person name="Pilcher K."/>
            <person name="Chen G."/>
            <person name="Saunders D."/>
            <person name="Sodergren E."/>
            <person name="Davis P."/>
            <person name="Kerhornou A."/>
            <person name="Nie X."/>
            <person name="Hall N."/>
            <person name="Anjard C."/>
            <person name="Hemphill L."/>
            <person name="Bason N."/>
            <person name="Farbrother P."/>
            <person name="Desany B."/>
            <person name="Just E."/>
            <person name="Morio T."/>
            <person name="Rost R."/>
            <person name="Churcher C."/>
            <person name="Cooper J."/>
            <person name="Haydock S."/>
            <person name="van Driessche N."/>
            <person name="Cronin A."/>
            <person name="Goodhead I."/>
            <person name="Muzny D."/>
            <person name="Mourier T."/>
            <person name="Pain A."/>
            <person name="Lu M."/>
            <person name="Harper D."/>
            <person name="Lindsay R."/>
            <person name="Hauser H."/>
            <person name="James K."/>
            <person name="Quiles M."/>
            <person name="Madan Babu M."/>
            <person name="Saito T."/>
            <person name="Buchrieser C."/>
            <person name="Wardroper A."/>
            <person name="Felder M."/>
            <person name="Thangavelu M."/>
            <person name="Johnson D."/>
            <person name="Knights A."/>
            <person name="Loulseged H."/>
            <person name="Mungall K."/>
            <person name="Oliver K."/>
            <person name="Price C."/>
            <person name="Quail M.A."/>
            <person name="Urushihara H."/>
            <person name="Hernandez J."/>
            <person name="Rabbinowitsch E."/>
            <person name="Steffen D."/>
            <person name="Sanders M."/>
            <person name="Ma J."/>
            <person name="Kohara Y."/>
            <person name="Sharp S."/>
            <person name="Simmonds M."/>
            <person name="Spiegler S."/>
            <person name="Tivey A."/>
            <person name="Sugano S."/>
            <person name="White B."/>
            <person name="Walker D."/>
            <person name="Woodward J."/>
            <person name="Winckler T."/>
            <person name="Tanaka Y."/>
            <person name="Shaulsky G."/>
            <person name="Schleicher M."/>
            <person name="Weinstock G."/>
            <person name="Rosenthal A."/>
            <person name="Cox E.C."/>
            <person name="Chisholm R.L."/>
            <person name="Gibbs R."/>
            <person name="Loomis W.F."/>
            <person name="Platzer M."/>
            <person name="Kay R.R."/>
            <person name="Williams J."/>
            <person name="Dear P.H."/>
            <person name="Noegel A.A."/>
            <person name="Barrell B."/>
            <person name="Kuspa A."/>
        </authorList>
    </citation>
    <scope>NUCLEOTIDE SEQUENCE [LARGE SCALE GENOMIC DNA]</scope>
    <source>
        <strain evidence="1 2">AX4</strain>
    </source>
</reference>
<dbReference type="Proteomes" id="UP000002195">
    <property type="component" value="Unassembled WGS sequence"/>
</dbReference>
<dbReference type="HOGENOM" id="CLU_1573537_0_0_1"/>
<dbReference type="PaxDb" id="44689-DDB0205062"/>
<dbReference type="RefSeq" id="XP_640384.1">
    <property type="nucleotide sequence ID" value="XM_635292.1"/>
</dbReference>
<gene>
    <name evidence="1" type="ORF">DDB_G0281973</name>
</gene>
<dbReference type="PANTHER" id="PTHR36197:SF2">
    <property type="entry name" value="LRAT DOMAIN-CONTAINING PROTEIN-RELATED"/>
    <property type="match status" value="1"/>
</dbReference>
<dbReference type="AlphaFoldDB" id="Q54T67"/>
<protein>
    <submittedName>
        <fullName evidence="1">Uncharacterized protein</fullName>
    </submittedName>
</protein>
<comment type="caution">
    <text evidence="1">The sequence shown here is derived from an EMBL/GenBank/DDBJ whole genome shotgun (WGS) entry which is preliminary data.</text>
</comment>
<dbReference type="KEGG" id="ddi:DDB_G0281973"/>
<dbReference type="dictyBase" id="DDB_G0281973"/>
<dbReference type="EMBL" id="AAFI02000044">
    <property type="protein sequence ID" value="EAL66408.1"/>
    <property type="molecule type" value="Genomic_DNA"/>
</dbReference>
<name>Q54T67_DICDI</name>
<evidence type="ECO:0000313" key="1">
    <source>
        <dbReference type="EMBL" id="EAL66408.1"/>
    </source>
</evidence>
<keyword evidence="2" id="KW-1185">Reference proteome</keyword>
<dbReference type="GeneID" id="8623339"/>
<dbReference type="PhylomeDB" id="Q54T67"/>
<dbReference type="PANTHER" id="PTHR36197">
    <property type="entry name" value="LRAT DOMAIN-CONTAINING PROTEIN-RELATED"/>
    <property type="match status" value="1"/>
</dbReference>
<sequence>MGNVISFEFIDNNMQPLVLYEGNTSNEKGNYHTSVVTDVYGQSTSKTINGLVGVETHLVYLEDKQNLGLQNRFYIPSNHYQQKVFFLGKSNQIPDRVNLVNALFTNMHSDYYDTVKIQKWSANNNCQTYSKYIIDRLGLTWPEELQFLPLERGNVLQLVELYNDIKNSTH</sequence>
<dbReference type="InParanoid" id="Q54T67"/>
<evidence type="ECO:0000313" key="2">
    <source>
        <dbReference type="Proteomes" id="UP000002195"/>
    </source>
</evidence>
<organism evidence="1 2">
    <name type="scientific">Dictyostelium discoideum</name>
    <name type="common">Social amoeba</name>
    <dbReference type="NCBI Taxonomy" id="44689"/>
    <lineage>
        <taxon>Eukaryota</taxon>
        <taxon>Amoebozoa</taxon>
        <taxon>Evosea</taxon>
        <taxon>Eumycetozoa</taxon>
        <taxon>Dictyostelia</taxon>
        <taxon>Dictyosteliales</taxon>
        <taxon>Dictyosteliaceae</taxon>
        <taxon>Dictyostelium</taxon>
    </lineage>
</organism>
<dbReference type="VEuPathDB" id="AmoebaDB:DDB_G0281973"/>